<dbReference type="GO" id="GO:0016166">
    <property type="term" value="F:phytoene dehydrogenase activity"/>
    <property type="evidence" value="ECO:0007669"/>
    <property type="project" value="UniProtKB-ARBA"/>
</dbReference>
<evidence type="ECO:0000256" key="3">
    <source>
        <dbReference type="ARBA" id="ARBA00004829"/>
    </source>
</evidence>
<dbReference type="AlphaFoldDB" id="A0AA40BNH4"/>
<reference evidence="16" key="1">
    <citation type="submission" date="2023-06" db="EMBL/GenBank/DDBJ databases">
        <title>Genome-scale phylogeny and comparative genomics of the fungal order Sordariales.</title>
        <authorList>
            <consortium name="Lawrence Berkeley National Laboratory"/>
            <person name="Hensen N."/>
            <person name="Bonometti L."/>
            <person name="Westerberg I."/>
            <person name="Brannstrom I.O."/>
            <person name="Guillou S."/>
            <person name="Cros-Aarteil S."/>
            <person name="Calhoun S."/>
            <person name="Haridas S."/>
            <person name="Kuo A."/>
            <person name="Mondo S."/>
            <person name="Pangilinan J."/>
            <person name="Riley R."/>
            <person name="Labutti K."/>
            <person name="Andreopoulos B."/>
            <person name="Lipzen A."/>
            <person name="Chen C."/>
            <person name="Yanf M."/>
            <person name="Daum C."/>
            <person name="Ng V."/>
            <person name="Clum A."/>
            <person name="Steindorff A."/>
            <person name="Ohm R."/>
            <person name="Martin F."/>
            <person name="Silar P."/>
            <person name="Natvig D."/>
            <person name="Lalanne C."/>
            <person name="Gautier V."/>
            <person name="Ament-Velasquez S.L."/>
            <person name="Kruys A."/>
            <person name="Hutchinson M.I."/>
            <person name="Powell A.J."/>
            <person name="Barry K."/>
            <person name="Miller A.N."/>
            <person name="Grigoriev I.V."/>
            <person name="Debuchy R."/>
            <person name="Gladieux P."/>
            <person name="Thoren M.H."/>
            <person name="Johannesson H."/>
        </authorList>
    </citation>
    <scope>NUCLEOTIDE SEQUENCE</scope>
    <source>
        <strain evidence="16">CBS 540.89</strain>
    </source>
</reference>
<evidence type="ECO:0000256" key="11">
    <source>
        <dbReference type="ARBA" id="ARBA00051928"/>
    </source>
</evidence>
<evidence type="ECO:0000256" key="7">
    <source>
        <dbReference type="ARBA" id="ARBA00023002"/>
    </source>
</evidence>
<comment type="catalytic activity">
    <reaction evidence="12">
        <text>15-cis-phytoene + A = all-trans-phytofluene + AH2</text>
        <dbReference type="Rhea" id="RHEA:30603"/>
        <dbReference type="ChEBI" id="CHEBI:13193"/>
        <dbReference type="ChEBI" id="CHEBI:17499"/>
        <dbReference type="ChEBI" id="CHEBI:27787"/>
        <dbReference type="ChEBI" id="CHEBI:28129"/>
    </reaction>
    <physiologicalReaction direction="left-to-right" evidence="12">
        <dbReference type="Rhea" id="RHEA:30604"/>
    </physiologicalReaction>
</comment>
<keyword evidence="6 13" id="KW-0125">Carotenoid biosynthesis</keyword>
<comment type="similarity">
    <text evidence="4 13">Belongs to the carotenoid/retinoid oxidoreductase family.</text>
</comment>
<dbReference type="Pfam" id="PF01593">
    <property type="entry name" value="Amino_oxidase"/>
    <property type="match status" value="1"/>
</dbReference>
<gene>
    <name evidence="16" type="ORF">B0T21DRAFT_439193</name>
</gene>
<evidence type="ECO:0000256" key="13">
    <source>
        <dbReference type="RuleBase" id="RU362075"/>
    </source>
</evidence>
<keyword evidence="17" id="KW-1185">Reference proteome</keyword>
<comment type="cofactor">
    <cofactor evidence="1">
        <name>NAD(+)</name>
        <dbReference type="ChEBI" id="CHEBI:57540"/>
    </cofactor>
</comment>
<dbReference type="Proteomes" id="UP001172159">
    <property type="component" value="Unassembled WGS sequence"/>
</dbReference>
<evidence type="ECO:0000256" key="4">
    <source>
        <dbReference type="ARBA" id="ARBA00006046"/>
    </source>
</evidence>
<dbReference type="PANTHER" id="PTHR43734">
    <property type="entry name" value="PHYTOENE DESATURASE"/>
    <property type="match status" value="1"/>
</dbReference>
<dbReference type="NCBIfam" id="TIGR02734">
    <property type="entry name" value="crtI_fam"/>
    <property type="match status" value="1"/>
</dbReference>
<feature type="transmembrane region" description="Helical" evidence="14">
    <location>
        <begin position="557"/>
        <end position="576"/>
    </location>
</feature>
<dbReference type="GO" id="GO:0016117">
    <property type="term" value="P:carotenoid biosynthetic process"/>
    <property type="evidence" value="ECO:0007669"/>
    <property type="project" value="UniProtKB-KW"/>
</dbReference>
<comment type="subcellular location">
    <subcellularLocation>
        <location evidence="2">Membrane</location>
        <topology evidence="2">Single-pass membrane protein</topology>
    </subcellularLocation>
</comment>
<evidence type="ECO:0000313" key="16">
    <source>
        <dbReference type="EMBL" id="KAK0737472.1"/>
    </source>
</evidence>
<keyword evidence="14" id="KW-1133">Transmembrane helix</keyword>
<evidence type="ECO:0000256" key="2">
    <source>
        <dbReference type="ARBA" id="ARBA00004167"/>
    </source>
</evidence>
<keyword evidence="7 13" id="KW-0560">Oxidoreductase</keyword>
<dbReference type="FunFam" id="3.50.50.60:FF:000171">
    <property type="entry name" value="zeta-carotene-forming phytoene desaturase"/>
    <property type="match status" value="1"/>
</dbReference>
<evidence type="ECO:0000256" key="1">
    <source>
        <dbReference type="ARBA" id="ARBA00001911"/>
    </source>
</evidence>
<dbReference type="InterPro" id="IPR014105">
    <property type="entry name" value="Carotenoid/retinoid_OxRdtase"/>
</dbReference>
<evidence type="ECO:0000256" key="8">
    <source>
        <dbReference type="ARBA" id="ARBA00034551"/>
    </source>
</evidence>
<accession>A0AA40BNH4</accession>
<feature type="domain" description="Amine oxidase" evidence="15">
    <location>
        <begin position="17"/>
        <end position="289"/>
    </location>
</feature>
<dbReference type="SUPFAM" id="SSF51905">
    <property type="entry name" value="FAD/NAD(P)-binding domain"/>
    <property type="match status" value="1"/>
</dbReference>
<evidence type="ECO:0000256" key="5">
    <source>
        <dbReference type="ARBA" id="ARBA00013293"/>
    </source>
</evidence>
<evidence type="ECO:0000256" key="12">
    <source>
        <dbReference type="ARBA" id="ARBA00052475"/>
    </source>
</evidence>
<dbReference type="InterPro" id="IPR008150">
    <property type="entry name" value="Phytoene_DH_bac_CS"/>
</dbReference>
<comment type="catalytic activity">
    <reaction evidence="10">
        <text>all-trans-phytofluene + A = all-trans-zeta-carotene + AH2</text>
        <dbReference type="Rhea" id="RHEA:30607"/>
        <dbReference type="ChEBI" id="CHEBI:13193"/>
        <dbReference type="ChEBI" id="CHEBI:17499"/>
        <dbReference type="ChEBI" id="CHEBI:28068"/>
        <dbReference type="ChEBI" id="CHEBI:28129"/>
    </reaction>
    <physiologicalReaction direction="left-to-right" evidence="10">
        <dbReference type="Rhea" id="RHEA:30608"/>
    </physiologicalReaction>
</comment>
<name>A0AA40BNH4_9PEZI</name>
<dbReference type="PROSITE" id="PS00982">
    <property type="entry name" value="PHYTOENE_DH"/>
    <property type="match status" value="1"/>
</dbReference>
<evidence type="ECO:0000256" key="14">
    <source>
        <dbReference type="SAM" id="Phobius"/>
    </source>
</evidence>
<evidence type="ECO:0000256" key="6">
    <source>
        <dbReference type="ARBA" id="ARBA00022746"/>
    </source>
</evidence>
<comment type="catalytic activity">
    <reaction evidence="11">
        <text>all-trans-zeta-carotene + A = all-trans-neurosporene + AH2</text>
        <dbReference type="Rhea" id="RHEA:30611"/>
        <dbReference type="ChEBI" id="CHEBI:13193"/>
        <dbReference type="ChEBI" id="CHEBI:16833"/>
        <dbReference type="ChEBI" id="CHEBI:17499"/>
        <dbReference type="ChEBI" id="CHEBI:28068"/>
    </reaction>
    <physiologicalReaction direction="left-to-right" evidence="11">
        <dbReference type="Rhea" id="RHEA:30612"/>
    </physiologicalReaction>
</comment>
<keyword evidence="14" id="KW-0812">Transmembrane</keyword>
<protein>
    <recommendedName>
        <fullName evidence="5">Phytoene desaturase</fullName>
    </recommendedName>
    <alternativeName>
        <fullName evidence="8">Phytoene desaturase (3,4-didehydrolycopene-forming)</fullName>
    </alternativeName>
</protein>
<dbReference type="GO" id="GO:0016020">
    <property type="term" value="C:membrane"/>
    <property type="evidence" value="ECO:0007669"/>
    <property type="project" value="UniProtKB-SubCell"/>
</dbReference>
<evidence type="ECO:0000313" key="17">
    <source>
        <dbReference type="Proteomes" id="UP001172159"/>
    </source>
</evidence>
<comment type="pathway">
    <text evidence="3 13">Carotenoid biosynthesis.</text>
</comment>
<comment type="catalytic activity">
    <reaction evidence="9">
        <text>all-trans-neurosporene + A = all-trans-lycopene + AH2</text>
        <dbReference type="Rhea" id="RHEA:30623"/>
        <dbReference type="ChEBI" id="CHEBI:13193"/>
        <dbReference type="ChEBI" id="CHEBI:15948"/>
        <dbReference type="ChEBI" id="CHEBI:16833"/>
        <dbReference type="ChEBI" id="CHEBI:17499"/>
    </reaction>
    <physiologicalReaction direction="left-to-right" evidence="9">
        <dbReference type="Rhea" id="RHEA:30624"/>
    </physiologicalReaction>
</comment>
<dbReference type="EMBL" id="JAUKTV010000005">
    <property type="protein sequence ID" value="KAK0737472.1"/>
    <property type="molecule type" value="Genomic_DNA"/>
</dbReference>
<proteinExistence type="inferred from homology"/>
<feature type="transmembrane region" description="Helical" evidence="14">
    <location>
        <begin position="588"/>
        <end position="613"/>
    </location>
</feature>
<dbReference type="InterPro" id="IPR002937">
    <property type="entry name" value="Amino_oxidase"/>
</dbReference>
<sequence length="620" mass="68409">MANEKPRSAIVIGAGAGGIAISARLAKAGLNVTVLEKNNFTGGRCSIFRSEAGFRFDQGPSLLLLPNLFRETFADFGTTLEAEGVELLQCFPNYDIWFSDGAVFRSSTDTAAMKREIEKWEGPDGFQRYLSWLAEAHGHYEISLQHVLHRNFTNHAQLADPRFVAPTIALHPLESIWSRATRYFWSDRLRRVFTFATMYMGMSPYDAPSTYSLLQYTELAEGIWYPKGGFQTVLAAVERIGRRLGVQYRLNTPVAKVLTGGPDGKTATGVLLESGEKLEADLVIINADLVYAYNNLFPQESENKAVGPTITPYAQDLSKREASCSSISFYWSFSKKIPELGTHNIFLADEYKESFDAIFKRHTLPSDPSFYVNVPSRVDPTAAPPDKDAVICLIPVGHLSTTHPASSWPSLVASAKKAVLATIEKRTGLANLESLIMEETINSPPEWQQKFNLDRGAILGLSHSFFNVLSFRPRTRAKGVRNAYFVGASTHPGTGVPIVLAGAKITAEQILGDKGMGVPWEPLDQWRGDGKAKEGDSKRGGSLDLVRKPLWTDDWNLFLWGVIGGLVVVVVVVVLTGAGGMRVRGGGLWGIGNVLGWIYWICCGRDLALYLMVDWRIFCL</sequence>
<keyword evidence="14" id="KW-0472">Membrane</keyword>
<evidence type="ECO:0000259" key="15">
    <source>
        <dbReference type="Pfam" id="PF01593"/>
    </source>
</evidence>
<dbReference type="PANTHER" id="PTHR43734:SF1">
    <property type="entry name" value="PHYTOENE DESATURASE"/>
    <property type="match status" value="1"/>
</dbReference>
<evidence type="ECO:0000256" key="10">
    <source>
        <dbReference type="ARBA" id="ARBA00051545"/>
    </source>
</evidence>
<comment type="caution">
    <text evidence="16">The sequence shown here is derived from an EMBL/GenBank/DDBJ whole genome shotgun (WGS) entry which is preliminary data.</text>
</comment>
<dbReference type="Gene3D" id="3.50.50.60">
    <property type="entry name" value="FAD/NAD(P)-binding domain"/>
    <property type="match status" value="2"/>
</dbReference>
<dbReference type="InterPro" id="IPR036188">
    <property type="entry name" value="FAD/NAD-bd_sf"/>
</dbReference>
<organism evidence="16 17">
    <name type="scientific">Apiosordaria backusii</name>
    <dbReference type="NCBI Taxonomy" id="314023"/>
    <lineage>
        <taxon>Eukaryota</taxon>
        <taxon>Fungi</taxon>
        <taxon>Dikarya</taxon>
        <taxon>Ascomycota</taxon>
        <taxon>Pezizomycotina</taxon>
        <taxon>Sordariomycetes</taxon>
        <taxon>Sordariomycetidae</taxon>
        <taxon>Sordariales</taxon>
        <taxon>Lasiosphaeriaceae</taxon>
        <taxon>Apiosordaria</taxon>
    </lineage>
</organism>
<evidence type="ECO:0000256" key="9">
    <source>
        <dbReference type="ARBA" id="ARBA00051356"/>
    </source>
</evidence>